<comment type="caution">
    <text evidence="1">The sequence shown here is derived from an EMBL/GenBank/DDBJ whole genome shotgun (WGS) entry which is preliminary data.</text>
</comment>
<evidence type="ECO:0000313" key="1">
    <source>
        <dbReference type="EMBL" id="MDV7288727.1"/>
    </source>
</evidence>
<accession>A0AAE4V7T1</accession>
<name>A0AAE4V7T1_MYCFO</name>
<dbReference type="RefSeq" id="WP_317721446.1">
    <property type="nucleotide sequence ID" value="NZ_JAWLVK010000001.1"/>
</dbReference>
<dbReference type="EMBL" id="JAWLVV010000001">
    <property type="protein sequence ID" value="MDV7288727.1"/>
    <property type="molecule type" value="Genomic_DNA"/>
</dbReference>
<reference evidence="1" key="1">
    <citation type="submission" date="2023-10" db="EMBL/GenBank/DDBJ databases">
        <title>Mycolicibacterium fortuitum clinical isolates causing pulmonary infections in humans.</title>
        <authorList>
            <person name="Mejia-Ponce P.M."/>
            <person name="Zenteno-Cuevas R."/>
            <person name="Licona-Cassani C."/>
        </authorList>
    </citation>
    <scope>NUCLEOTIDE SEQUENCE</scope>
    <source>
        <strain evidence="1">M8</strain>
    </source>
</reference>
<organism evidence="1 2">
    <name type="scientific">Mycolicibacterium fortuitum</name>
    <name type="common">Mycobacterium fortuitum</name>
    <dbReference type="NCBI Taxonomy" id="1766"/>
    <lineage>
        <taxon>Bacteria</taxon>
        <taxon>Bacillati</taxon>
        <taxon>Actinomycetota</taxon>
        <taxon>Actinomycetes</taxon>
        <taxon>Mycobacteriales</taxon>
        <taxon>Mycobacteriaceae</taxon>
        <taxon>Mycolicibacterium</taxon>
    </lineage>
</organism>
<evidence type="ECO:0000313" key="2">
    <source>
        <dbReference type="Proteomes" id="UP001186041"/>
    </source>
</evidence>
<protein>
    <submittedName>
        <fullName evidence="1">Uncharacterized protein</fullName>
    </submittedName>
</protein>
<gene>
    <name evidence="1" type="ORF">R4485_00945</name>
</gene>
<proteinExistence type="predicted"/>
<dbReference type="AlphaFoldDB" id="A0AAE4V7T1"/>
<sequence length="98" mass="10887">MIDTRIITARDDAKAGAAAADDYQRATASACLDDARTALHELLNEGPKLPDGDRQRLQYDLRQFDEALKLVRLGKLKCAAYVADRIVGSLTRVADRWK</sequence>
<dbReference type="Proteomes" id="UP001186041">
    <property type="component" value="Unassembled WGS sequence"/>
</dbReference>